<feature type="domain" description="CCHC-type" evidence="3">
    <location>
        <begin position="152"/>
        <end position="167"/>
    </location>
</feature>
<dbReference type="Pfam" id="PF00313">
    <property type="entry name" value="CSD"/>
    <property type="match status" value="1"/>
</dbReference>
<evidence type="ECO:0000313" key="6">
    <source>
        <dbReference type="Proteomes" id="UP001153076"/>
    </source>
</evidence>
<sequence length="206" mass="21088">MAQEARSTGVVRWFSDSKGYGFIRPDDGGDDLFVHQSSIKSDGFRTLTEGATVEFTFAVGDDNKPKAIDVTGPNGSPIQDVRRDSSQSYGGGGGGRRSVGFGGGWRRDGGGDGYGYGGGAGGGGCYHCGRPGHLARECPESSSAGGGGGGGCYNCGQAGHFARECRSGGSGGGTGVSLTPVLSPDDAFYVYNDKDCFRCSYLESPS</sequence>
<dbReference type="PROSITE" id="PS51857">
    <property type="entry name" value="CSD_2"/>
    <property type="match status" value="1"/>
</dbReference>
<dbReference type="SMART" id="SM00357">
    <property type="entry name" value="CSP"/>
    <property type="match status" value="1"/>
</dbReference>
<feature type="domain" description="CSD" evidence="4">
    <location>
        <begin position="6"/>
        <end position="72"/>
    </location>
</feature>
<dbReference type="InterPro" id="IPR002059">
    <property type="entry name" value="CSP_DNA-bd"/>
</dbReference>
<reference evidence="5" key="1">
    <citation type="submission" date="2022-04" db="EMBL/GenBank/DDBJ databases">
        <title>Carnegiea gigantea Genome sequencing and assembly v2.</title>
        <authorList>
            <person name="Copetti D."/>
            <person name="Sanderson M.J."/>
            <person name="Burquez A."/>
            <person name="Wojciechowski M.F."/>
        </authorList>
    </citation>
    <scope>NUCLEOTIDE SEQUENCE</scope>
    <source>
        <strain evidence="5">SGP5-SGP5p</strain>
        <tissue evidence="5">Aerial part</tissue>
    </source>
</reference>
<keyword evidence="6" id="KW-1185">Reference proteome</keyword>
<feature type="compositionally biased region" description="Gly residues" evidence="2">
    <location>
        <begin position="89"/>
        <end position="104"/>
    </location>
</feature>
<dbReference type="PROSITE" id="PS00352">
    <property type="entry name" value="CSD_1"/>
    <property type="match status" value="1"/>
</dbReference>
<keyword evidence="1" id="KW-0862">Zinc</keyword>
<dbReference type="InterPro" id="IPR036875">
    <property type="entry name" value="Znf_CCHC_sf"/>
</dbReference>
<dbReference type="AlphaFoldDB" id="A0A9Q1QJ12"/>
<dbReference type="SUPFAM" id="SSF50249">
    <property type="entry name" value="Nucleic acid-binding proteins"/>
    <property type="match status" value="1"/>
</dbReference>
<evidence type="ECO:0000259" key="3">
    <source>
        <dbReference type="PROSITE" id="PS50158"/>
    </source>
</evidence>
<dbReference type="PANTHER" id="PTHR46565">
    <property type="entry name" value="COLD SHOCK DOMAIN PROTEIN 2"/>
    <property type="match status" value="1"/>
</dbReference>
<proteinExistence type="predicted"/>
<dbReference type="InterPro" id="IPR019844">
    <property type="entry name" value="CSD_CS"/>
</dbReference>
<dbReference type="Pfam" id="PF00098">
    <property type="entry name" value="zf-CCHC"/>
    <property type="match status" value="2"/>
</dbReference>
<evidence type="ECO:0000256" key="1">
    <source>
        <dbReference type="PROSITE-ProRule" id="PRU00047"/>
    </source>
</evidence>
<dbReference type="EMBL" id="JAKOGI010000115">
    <property type="protein sequence ID" value="KAJ8443609.1"/>
    <property type="molecule type" value="Genomic_DNA"/>
</dbReference>
<dbReference type="Gene3D" id="4.10.60.10">
    <property type="entry name" value="Zinc finger, CCHC-type"/>
    <property type="match status" value="2"/>
</dbReference>
<protein>
    <submittedName>
        <fullName evidence="5">Uncharacterized protein</fullName>
    </submittedName>
</protein>
<keyword evidence="1" id="KW-0863">Zinc-finger</keyword>
<accession>A0A9Q1QJ12</accession>
<dbReference type="InterPro" id="IPR012340">
    <property type="entry name" value="NA-bd_OB-fold"/>
</dbReference>
<keyword evidence="1" id="KW-0479">Metal-binding</keyword>
<dbReference type="CDD" id="cd04458">
    <property type="entry name" value="CSP_CDS"/>
    <property type="match status" value="1"/>
</dbReference>
<dbReference type="InterPro" id="IPR001878">
    <property type="entry name" value="Znf_CCHC"/>
</dbReference>
<feature type="region of interest" description="Disordered" evidence="2">
    <location>
        <begin position="66"/>
        <end position="104"/>
    </location>
</feature>
<gene>
    <name evidence="5" type="ORF">Cgig2_019591</name>
</gene>
<dbReference type="OrthoDB" id="422005at2759"/>
<dbReference type="Gene3D" id="2.40.50.140">
    <property type="entry name" value="Nucleic acid-binding proteins"/>
    <property type="match status" value="1"/>
</dbReference>
<name>A0A9Q1QJ12_9CARY</name>
<dbReference type="Proteomes" id="UP001153076">
    <property type="component" value="Unassembled WGS sequence"/>
</dbReference>
<evidence type="ECO:0000259" key="4">
    <source>
        <dbReference type="PROSITE" id="PS51857"/>
    </source>
</evidence>
<feature type="domain" description="CCHC-type" evidence="3">
    <location>
        <begin position="125"/>
        <end position="140"/>
    </location>
</feature>
<dbReference type="GO" id="GO:0008270">
    <property type="term" value="F:zinc ion binding"/>
    <property type="evidence" value="ECO:0007669"/>
    <property type="project" value="UniProtKB-KW"/>
</dbReference>
<dbReference type="PRINTS" id="PR00050">
    <property type="entry name" value="COLDSHOCK"/>
</dbReference>
<dbReference type="SUPFAM" id="SSF57756">
    <property type="entry name" value="Retrovirus zinc finger-like domains"/>
    <property type="match status" value="1"/>
</dbReference>
<organism evidence="5 6">
    <name type="scientific">Carnegiea gigantea</name>
    <dbReference type="NCBI Taxonomy" id="171969"/>
    <lineage>
        <taxon>Eukaryota</taxon>
        <taxon>Viridiplantae</taxon>
        <taxon>Streptophyta</taxon>
        <taxon>Embryophyta</taxon>
        <taxon>Tracheophyta</taxon>
        <taxon>Spermatophyta</taxon>
        <taxon>Magnoliopsida</taxon>
        <taxon>eudicotyledons</taxon>
        <taxon>Gunneridae</taxon>
        <taxon>Pentapetalae</taxon>
        <taxon>Caryophyllales</taxon>
        <taxon>Cactineae</taxon>
        <taxon>Cactaceae</taxon>
        <taxon>Cactoideae</taxon>
        <taxon>Echinocereeae</taxon>
        <taxon>Carnegiea</taxon>
    </lineage>
</organism>
<evidence type="ECO:0000313" key="5">
    <source>
        <dbReference type="EMBL" id="KAJ8443609.1"/>
    </source>
</evidence>
<dbReference type="SMART" id="SM00343">
    <property type="entry name" value="ZnF_C2HC"/>
    <property type="match status" value="2"/>
</dbReference>
<dbReference type="InterPro" id="IPR011129">
    <property type="entry name" value="CSD"/>
</dbReference>
<dbReference type="PROSITE" id="PS50158">
    <property type="entry name" value="ZF_CCHC"/>
    <property type="match status" value="2"/>
</dbReference>
<comment type="caution">
    <text evidence="5">The sequence shown here is derived from an EMBL/GenBank/DDBJ whole genome shotgun (WGS) entry which is preliminary data.</text>
</comment>
<dbReference type="PANTHER" id="PTHR46565:SF20">
    <property type="entry name" value="COLD SHOCK DOMAIN-CONTAINING PROTEIN 4"/>
    <property type="match status" value="1"/>
</dbReference>
<dbReference type="GO" id="GO:0003676">
    <property type="term" value="F:nucleic acid binding"/>
    <property type="evidence" value="ECO:0007669"/>
    <property type="project" value="InterPro"/>
</dbReference>
<evidence type="ECO:0000256" key="2">
    <source>
        <dbReference type="SAM" id="MobiDB-lite"/>
    </source>
</evidence>